<feature type="signal peptide" evidence="1">
    <location>
        <begin position="1"/>
        <end position="25"/>
    </location>
</feature>
<dbReference type="AlphaFoldDB" id="A0A5J6FL83"/>
<dbReference type="PROSITE" id="PS51257">
    <property type="entry name" value="PROKAR_LIPOPROTEIN"/>
    <property type="match status" value="1"/>
</dbReference>
<evidence type="ECO:0000313" key="2">
    <source>
        <dbReference type="EMBL" id="QEU76681.1"/>
    </source>
</evidence>
<gene>
    <name evidence="2" type="ORF">CP967_21590</name>
</gene>
<accession>A0A5J6FL83</accession>
<protein>
    <recommendedName>
        <fullName evidence="4">Lipoprotein</fullName>
    </recommendedName>
</protein>
<dbReference type="Proteomes" id="UP000326178">
    <property type="component" value="Chromosome"/>
</dbReference>
<name>A0A5J6FL83_9ACTN</name>
<organism evidence="2 3">
    <name type="scientific">Streptomyces nitrosporeus</name>
    <dbReference type="NCBI Taxonomy" id="28894"/>
    <lineage>
        <taxon>Bacteria</taxon>
        <taxon>Bacillati</taxon>
        <taxon>Actinomycetota</taxon>
        <taxon>Actinomycetes</taxon>
        <taxon>Kitasatosporales</taxon>
        <taxon>Streptomycetaceae</taxon>
        <taxon>Streptomyces</taxon>
    </lineage>
</organism>
<proteinExistence type="predicted"/>
<reference evidence="2 3" key="1">
    <citation type="submission" date="2017-09" db="EMBL/GenBank/DDBJ databases">
        <authorList>
            <person name="Lee N."/>
            <person name="Cho B.-K."/>
        </authorList>
    </citation>
    <scope>NUCLEOTIDE SEQUENCE [LARGE SCALE GENOMIC DNA]</scope>
    <source>
        <strain evidence="2 3">ATCC 12769</strain>
    </source>
</reference>
<feature type="chain" id="PRO_5023864470" description="Lipoprotein" evidence="1">
    <location>
        <begin position="26"/>
        <end position="218"/>
    </location>
</feature>
<dbReference type="KEGG" id="snk:CP967_21590"/>
<evidence type="ECO:0000256" key="1">
    <source>
        <dbReference type="SAM" id="SignalP"/>
    </source>
</evidence>
<keyword evidence="3" id="KW-1185">Reference proteome</keyword>
<evidence type="ECO:0008006" key="4">
    <source>
        <dbReference type="Google" id="ProtNLM"/>
    </source>
</evidence>
<evidence type="ECO:0000313" key="3">
    <source>
        <dbReference type="Proteomes" id="UP000326178"/>
    </source>
</evidence>
<sequence>MGLIRRALTAAGAALLLGAGSVACAADEEEHPQFVGADEVCGGLFAGPTAEMVEKVTEEKVFFWKSDKGMGRVVTALEEGYESGRSWARGGRLCALSPKGARQTDRGGISYSMYAPQDVEDEGLPAGAELYTMGVQSSVRKGGASLYFECTSPRLEGSDRTPLRVYGGFGRGESDAPDNREYRNMNMQILHAVTLKLVKELDCEDNAGLPKTPVLTPK</sequence>
<dbReference type="EMBL" id="CP023702">
    <property type="protein sequence ID" value="QEU76681.1"/>
    <property type="molecule type" value="Genomic_DNA"/>
</dbReference>
<keyword evidence="1" id="KW-0732">Signal</keyword>
<dbReference type="OrthoDB" id="4219324at2"/>